<dbReference type="Pfam" id="PF16335">
    <property type="entry name" value="GtaA_6_Hairpin"/>
    <property type="match status" value="3"/>
</dbReference>
<dbReference type="PANTHER" id="PTHR31987:SF12">
    <property type="entry name" value="PUTATIVE (AFU_ORTHOLOGUE AFUA_3G10910)-RELATED"/>
    <property type="match status" value="1"/>
</dbReference>
<dbReference type="Proteomes" id="UP000243515">
    <property type="component" value="Unassembled WGS sequence"/>
</dbReference>
<keyword evidence="1" id="KW-1133">Transmembrane helix</keyword>
<dbReference type="EMBL" id="NPHW01002326">
    <property type="protein sequence ID" value="OXV11724.1"/>
    <property type="molecule type" value="Genomic_DNA"/>
</dbReference>
<dbReference type="Pfam" id="PF17168">
    <property type="entry name" value="DUF5127"/>
    <property type="match status" value="1"/>
</dbReference>
<proteinExistence type="predicted"/>
<evidence type="ECO:0000259" key="3">
    <source>
        <dbReference type="Pfam" id="PF17168"/>
    </source>
</evidence>
<gene>
    <name evidence="4" type="ORF">Egran_00515</name>
</gene>
<accession>A0A232M601</accession>
<evidence type="ECO:0000259" key="2">
    <source>
        <dbReference type="Pfam" id="PF16335"/>
    </source>
</evidence>
<feature type="domain" description="Glutaminase A central" evidence="2">
    <location>
        <begin position="447"/>
        <end position="567"/>
    </location>
</feature>
<reference evidence="4 5" key="1">
    <citation type="journal article" date="2015" name="Environ. Microbiol.">
        <title>Metagenome sequence of Elaphomyces granulatus from sporocarp tissue reveals Ascomycota ectomycorrhizal fingerprints of genome expansion and a Proteobacteria-rich microbiome.</title>
        <authorList>
            <person name="Quandt C.A."/>
            <person name="Kohler A."/>
            <person name="Hesse C.N."/>
            <person name="Sharpton T.J."/>
            <person name="Martin F."/>
            <person name="Spatafora J.W."/>
        </authorList>
    </citation>
    <scope>NUCLEOTIDE SEQUENCE [LARGE SCALE GENOMIC DNA]</scope>
    <source>
        <strain evidence="4 5">OSC145934</strain>
    </source>
</reference>
<dbReference type="InterPro" id="IPR033433">
    <property type="entry name" value="GtaA_N"/>
</dbReference>
<feature type="domain" description="Glutaminase A central" evidence="2">
    <location>
        <begin position="625"/>
        <end position="700"/>
    </location>
</feature>
<feature type="domain" description="Glutaminase A N-terminal" evidence="3">
    <location>
        <begin position="217"/>
        <end position="436"/>
    </location>
</feature>
<comment type="caution">
    <text evidence="4">The sequence shown here is derived from an EMBL/GenBank/DDBJ whole genome shotgun (WGS) entry which is preliminary data.</text>
</comment>
<evidence type="ECO:0000313" key="5">
    <source>
        <dbReference type="Proteomes" id="UP000243515"/>
    </source>
</evidence>
<feature type="non-terminal residue" evidence="4">
    <location>
        <position position="1"/>
    </location>
</feature>
<protein>
    <recommendedName>
        <fullName evidence="6">Glutaminase</fullName>
    </recommendedName>
</protein>
<feature type="transmembrane region" description="Helical" evidence="1">
    <location>
        <begin position="21"/>
        <end position="39"/>
    </location>
</feature>
<dbReference type="InterPro" id="IPR052743">
    <property type="entry name" value="Glutaminase_GtaA"/>
</dbReference>
<name>A0A232M601_9EURO</name>
<evidence type="ECO:0000256" key="1">
    <source>
        <dbReference type="SAM" id="Phobius"/>
    </source>
</evidence>
<sequence>VWRSFGPFLRDFFFTRIKAISGYYILIKITLFILTGLWPDPCRAHTASSCETHLLPKSPSTFSCFPLPPSSSHTGSFLYKDDTRESIGAMRWSGTAAAAASLVAGAVASSLTPPVLPLIVRNPYLSIWMGDARNAPWKKWPIFYTGEEIGFSIMAHVPSIGTVYPLLGKPVECQYPSTEATGYRVSCPVYQGANYDASTTNLTYRIDDPDTRHPLLNITISFLSPITPTSTLRQSIPASYVTVHVVGAVDISVYIDLNGQWVSGDWESVLHSDLQRHGRPVKLKTWQVKRKTELLLSEIRDRAEWGTLHFTAPLDVQHQSGPAAELRQSFAGTGTLNNSIDRVVRRVRGHHGPVFAFSKRCLLSGSGAGAHIRSDSVTFTIAHIQDTVAQFTLKDGPKMMKPLWKWYWFRNANDLLHFHYTDLANARRLSDNYSAQLALDAYESGADDYVDIVALSARQVLGATTFSGTRDQPILFLKEISSNGNFQTIDVIFPSFPFFLYTSPRWLAYLLEPLIEHMLSGRYPNKYAMHDLGSHFPNATGHPDGHDEYMPVEECGNILIMGLALVNSLRYSDDQLSWSRWAAEGEPSPERHGEARGIFPLRRLQLRDGIDHQDPKWGGPQKGAQQAQQWVARSYRLWKQWTTYLVEFSLEPHNQLSTDDFAGWLALQTNLALKGIIGIKAMSKLTQVAGFADEASFYLSIWYHYVRQRYGLPLDSRHLYTKTDWEFFAMAVASKSVRSEILESVATWINETSTDRPLTDLHETEGQGGYPGINFCARPVVGGHFAFLTLKRACGGHAAAGLAFLDDPVATANNADWIAAAKAAAADFDRSRENKD</sequence>
<dbReference type="OrthoDB" id="431715at2759"/>
<keyword evidence="1" id="KW-0472">Membrane</keyword>
<keyword evidence="5" id="KW-1185">Reference proteome</keyword>
<dbReference type="AlphaFoldDB" id="A0A232M601"/>
<organism evidence="4 5">
    <name type="scientific">Elaphomyces granulatus</name>
    <dbReference type="NCBI Taxonomy" id="519963"/>
    <lineage>
        <taxon>Eukaryota</taxon>
        <taxon>Fungi</taxon>
        <taxon>Dikarya</taxon>
        <taxon>Ascomycota</taxon>
        <taxon>Pezizomycotina</taxon>
        <taxon>Eurotiomycetes</taxon>
        <taxon>Eurotiomycetidae</taxon>
        <taxon>Eurotiales</taxon>
        <taxon>Elaphomycetaceae</taxon>
        <taxon>Elaphomyces</taxon>
    </lineage>
</organism>
<evidence type="ECO:0008006" key="6">
    <source>
        <dbReference type="Google" id="ProtNLM"/>
    </source>
</evidence>
<evidence type="ECO:0000313" key="4">
    <source>
        <dbReference type="EMBL" id="OXV11724.1"/>
    </source>
</evidence>
<keyword evidence="1" id="KW-0812">Transmembrane</keyword>
<dbReference type="InterPro" id="IPR032514">
    <property type="entry name" value="GtaA_central"/>
</dbReference>
<dbReference type="PANTHER" id="PTHR31987">
    <property type="entry name" value="GLUTAMINASE A-RELATED"/>
    <property type="match status" value="1"/>
</dbReference>
<feature type="domain" description="Glutaminase A central" evidence="2">
    <location>
        <begin position="701"/>
        <end position="788"/>
    </location>
</feature>